<dbReference type="Proteomes" id="UP001329825">
    <property type="component" value="Chromosome 11"/>
</dbReference>
<organism evidence="4 5">
    <name type="scientific">Kwoniella shivajii</name>
    <dbReference type="NCBI Taxonomy" id="564305"/>
    <lineage>
        <taxon>Eukaryota</taxon>
        <taxon>Fungi</taxon>
        <taxon>Dikarya</taxon>
        <taxon>Basidiomycota</taxon>
        <taxon>Agaricomycotina</taxon>
        <taxon>Tremellomycetes</taxon>
        <taxon>Tremellales</taxon>
        <taxon>Cryptococcaceae</taxon>
        <taxon>Kwoniella</taxon>
    </lineage>
</organism>
<keyword evidence="2" id="KW-0812">Transmembrane</keyword>
<evidence type="ECO:0000256" key="2">
    <source>
        <dbReference type="SAM" id="Phobius"/>
    </source>
</evidence>
<feature type="signal peptide" evidence="3">
    <location>
        <begin position="1"/>
        <end position="22"/>
    </location>
</feature>
<evidence type="ECO:0000256" key="3">
    <source>
        <dbReference type="SAM" id="SignalP"/>
    </source>
</evidence>
<feature type="region of interest" description="Disordered" evidence="1">
    <location>
        <begin position="433"/>
        <end position="460"/>
    </location>
</feature>
<protein>
    <submittedName>
        <fullName evidence="4">Uncharacterized protein</fullName>
    </submittedName>
</protein>
<gene>
    <name evidence="4" type="ORF">IL334_007527</name>
</gene>
<feature type="region of interest" description="Disordered" evidence="1">
    <location>
        <begin position="320"/>
        <end position="362"/>
    </location>
</feature>
<feature type="region of interest" description="Disordered" evidence="1">
    <location>
        <begin position="396"/>
        <end position="421"/>
    </location>
</feature>
<evidence type="ECO:0000256" key="1">
    <source>
        <dbReference type="SAM" id="MobiDB-lite"/>
    </source>
</evidence>
<keyword evidence="5" id="KW-1185">Reference proteome</keyword>
<accession>A0ABZ1DAR8</accession>
<dbReference type="RefSeq" id="XP_062795268.1">
    <property type="nucleotide sequence ID" value="XM_062939217.1"/>
</dbReference>
<evidence type="ECO:0000313" key="5">
    <source>
        <dbReference type="Proteomes" id="UP001329825"/>
    </source>
</evidence>
<feature type="compositionally biased region" description="Low complexity" evidence="1">
    <location>
        <begin position="637"/>
        <end position="651"/>
    </location>
</feature>
<keyword evidence="2" id="KW-0472">Membrane</keyword>
<feature type="compositionally biased region" description="Basic and acidic residues" evidence="1">
    <location>
        <begin position="690"/>
        <end position="714"/>
    </location>
</feature>
<feature type="region of interest" description="Disordered" evidence="1">
    <location>
        <begin position="479"/>
        <end position="714"/>
    </location>
</feature>
<keyword evidence="2" id="KW-1133">Transmembrane helix</keyword>
<evidence type="ECO:0000313" key="4">
    <source>
        <dbReference type="EMBL" id="WRT70529.1"/>
    </source>
</evidence>
<sequence>MMIIPTWIGLGICVLSSSIVKAGYLSVNMTTATQCGTSLVQWSGDSGPYHLLLTPTEFKQHGYNVWIESIPDGTNDYDLPIRLPEGLQYMLTVWGSSGIRYAATTDVLTVQASPNQNSSCFLSDDAILNLYTFSFNLTSNSGDYPPQCSNISLTWPSSLESNVTSDYVSANQTTTQALSPRSTAFDADFVNSELDRNIESNLNVKTDLDLDLALEFLQERDASSSEHNGNTTHPPTMFGIIPLGNSFSIPITYNTKSKYAKYLPDSSLSDNPTTYTSQGVTHLNWTVDLAKGTRFILVAGIGSQEEWASGGSSSMFTVGQGSSGCIGSEQSGNSGAPSVTASSSAPTGTSDQDNSPPPSGSNNTIRTVVASVLSVIATLVLVGLIFLCRRARNRRRSRSELAGGGLHKRNNGKAIASDQLTVNSETPLDLIESRNDGTVSNPPRLSPLVLDSNNAGTHSSTTAVSPMELFNPFADNLSPAISPSPSKQPFLPGPSRGTTVDDSTTGTGTGTGTWSSTPTSPIRGNPMTRNSSQDALLPITGFSDHYRSSSTPPPLPLNFRDAHTSRAGPLQLHDRRSRNFDPMSEEGDGFEEDGGEESEMTDLKRDTIAYLGGNTGNQTNSSSRRRGGGGGGGRGGSSIASAPSGNTNTNTGRRRRYQESEPEYVIHRDGGRVIHPQQEEENSNILELPPRYEEVNWEQTREREDMEERERQTR</sequence>
<dbReference type="GeneID" id="87959657"/>
<name>A0ABZ1DAR8_9TREE</name>
<feature type="compositionally biased region" description="Polar residues" evidence="1">
    <location>
        <begin position="320"/>
        <end position="333"/>
    </location>
</feature>
<keyword evidence="3" id="KW-0732">Signal</keyword>
<proteinExistence type="predicted"/>
<feature type="compositionally biased region" description="Acidic residues" evidence="1">
    <location>
        <begin position="583"/>
        <end position="600"/>
    </location>
</feature>
<feature type="chain" id="PRO_5047235655" evidence="3">
    <location>
        <begin position="23"/>
        <end position="714"/>
    </location>
</feature>
<dbReference type="EMBL" id="CP141891">
    <property type="protein sequence ID" value="WRT70529.1"/>
    <property type="molecule type" value="Genomic_DNA"/>
</dbReference>
<feature type="transmembrane region" description="Helical" evidence="2">
    <location>
        <begin position="368"/>
        <end position="388"/>
    </location>
</feature>
<reference evidence="4 5" key="1">
    <citation type="submission" date="2024-01" db="EMBL/GenBank/DDBJ databases">
        <title>Comparative genomics of Cryptococcus and Kwoniella reveals pathogenesis evolution and contrasting modes of karyotype evolution via chromosome fusion or intercentromeric recombination.</title>
        <authorList>
            <person name="Coelho M.A."/>
            <person name="David-Palma M."/>
            <person name="Shea T."/>
            <person name="Bowers K."/>
            <person name="McGinley-Smith S."/>
            <person name="Mohammad A.W."/>
            <person name="Gnirke A."/>
            <person name="Yurkov A.M."/>
            <person name="Nowrousian M."/>
            <person name="Sun S."/>
            <person name="Cuomo C.A."/>
            <person name="Heitman J."/>
        </authorList>
    </citation>
    <scope>NUCLEOTIDE SEQUENCE [LARGE SCALE GENOMIC DNA]</scope>
    <source>
        <strain evidence="4">CBS 11374</strain>
    </source>
</reference>
<feature type="compositionally biased region" description="Low complexity" evidence="1">
    <location>
        <begin position="495"/>
        <end position="520"/>
    </location>
</feature>
<feature type="compositionally biased region" description="Polar residues" evidence="1">
    <location>
        <begin position="451"/>
        <end position="460"/>
    </location>
</feature>
<feature type="compositionally biased region" description="Low complexity" evidence="1">
    <location>
        <begin position="334"/>
        <end position="350"/>
    </location>
</feature>